<comment type="caution">
    <text evidence="3">The sequence shown here is derived from an EMBL/GenBank/DDBJ whole genome shotgun (WGS) entry which is preliminary data.</text>
</comment>
<dbReference type="InterPro" id="IPR051411">
    <property type="entry name" value="Polyketide_trans_af380"/>
</dbReference>
<sequence length="304" mass="33370">MPRETIFIPTSVGRIEAYVYIPKQTRQILPVVILGCGVGAVKAAGLQAFAQAFCDEGYAAIAFDYLTFGGSEGTPRHVVIVWNQYRDFRNVVSWARQDPRFDSSRIVIWGTSFAGMHVTRLLSEDPNIVAGIAQCPCVDAALASRMKPFLSTLRLTFWAVCDGIGSLFGANPIYLQAADTRNGRNLSLMAGQDVVEGWELLHKYIGDNEGVDPFYNKIAARSLLSFPISRPATAAHLIVAPYLIVVPKHDSVAPKEVAKQVAKVSKQGELLEVEGGHFDVYRGGVGYERNLKGQLEFLKRVVPL</sequence>
<keyword evidence="4" id="KW-1185">Reference proteome</keyword>
<dbReference type="Pfam" id="PF02129">
    <property type="entry name" value="Peptidase_S15"/>
    <property type="match status" value="1"/>
</dbReference>
<accession>A0A9W9RXN8</accession>
<dbReference type="InterPro" id="IPR000383">
    <property type="entry name" value="Xaa-Pro-like_dom"/>
</dbReference>
<dbReference type="Proteomes" id="UP001147782">
    <property type="component" value="Unassembled WGS sequence"/>
</dbReference>
<feature type="domain" description="Xaa-Pro dipeptidyl-peptidase-like" evidence="2">
    <location>
        <begin position="14"/>
        <end position="278"/>
    </location>
</feature>
<dbReference type="RefSeq" id="XP_056553023.1">
    <property type="nucleotide sequence ID" value="XM_056700960.1"/>
</dbReference>
<dbReference type="InterPro" id="IPR029058">
    <property type="entry name" value="AB_hydrolase_fold"/>
</dbReference>
<reference evidence="3" key="1">
    <citation type="submission" date="2022-11" db="EMBL/GenBank/DDBJ databases">
        <authorList>
            <person name="Petersen C."/>
        </authorList>
    </citation>
    <scope>NUCLEOTIDE SEQUENCE</scope>
    <source>
        <strain evidence="3">IBT 29864</strain>
    </source>
</reference>
<proteinExistence type="inferred from homology"/>
<dbReference type="GO" id="GO:0017000">
    <property type="term" value="P:antibiotic biosynthetic process"/>
    <property type="evidence" value="ECO:0007669"/>
    <property type="project" value="UniProtKB-ARBA"/>
</dbReference>
<name>A0A9W9RXN8_9EURO</name>
<dbReference type="OrthoDB" id="2498029at2759"/>
<evidence type="ECO:0000313" key="4">
    <source>
        <dbReference type="Proteomes" id="UP001147782"/>
    </source>
</evidence>
<dbReference type="PANTHER" id="PTHR47751:SF2">
    <property type="entry name" value="DLTD N-TERMINAL DOMAIN PROTEIN (AFU_ORTHOLOGUE AFUA_8G00380)-RELATED"/>
    <property type="match status" value="1"/>
</dbReference>
<dbReference type="SUPFAM" id="SSF53474">
    <property type="entry name" value="alpha/beta-Hydrolases"/>
    <property type="match status" value="1"/>
</dbReference>
<dbReference type="GeneID" id="81440139"/>
<dbReference type="EMBL" id="JAPZBS010000007">
    <property type="protein sequence ID" value="KAJ5368281.1"/>
    <property type="molecule type" value="Genomic_DNA"/>
</dbReference>
<dbReference type="GO" id="GO:0072330">
    <property type="term" value="P:monocarboxylic acid biosynthetic process"/>
    <property type="evidence" value="ECO:0007669"/>
    <property type="project" value="UniProtKB-ARBA"/>
</dbReference>
<comment type="similarity">
    <text evidence="1">Belongs to the polyketide transferase af380 family.</text>
</comment>
<dbReference type="AlphaFoldDB" id="A0A9W9RXN8"/>
<evidence type="ECO:0000259" key="2">
    <source>
        <dbReference type="Pfam" id="PF02129"/>
    </source>
</evidence>
<dbReference type="Gene3D" id="3.40.50.1820">
    <property type="entry name" value="alpha/beta hydrolase"/>
    <property type="match status" value="1"/>
</dbReference>
<evidence type="ECO:0000313" key="3">
    <source>
        <dbReference type="EMBL" id="KAJ5368281.1"/>
    </source>
</evidence>
<evidence type="ECO:0000256" key="1">
    <source>
        <dbReference type="ARBA" id="ARBA00029464"/>
    </source>
</evidence>
<protein>
    <submittedName>
        <fullName evidence="3">Alpha beta fold family hydrolase</fullName>
    </submittedName>
</protein>
<keyword evidence="3" id="KW-0378">Hydrolase</keyword>
<dbReference type="GO" id="GO:0016787">
    <property type="term" value="F:hydrolase activity"/>
    <property type="evidence" value="ECO:0007669"/>
    <property type="project" value="UniProtKB-KW"/>
</dbReference>
<dbReference type="PANTHER" id="PTHR47751">
    <property type="entry name" value="SUPERFAMILY HYDROLASE, PUTATIVE (AFU_ORTHOLOGUE AFUA_2G16580)-RELATED"/>
    <property type="match status" value="1"/>
</dbReference>
<reference evidence="3" key="2">
    <citation type="journal article" date="2023" name="IMA Fungus">
        <title>Comparative genomic study of the Penicillium genus elucidates a diverse pangenome and 15 lateral gene transfer events.</title>
        <authorList>
            <person name="Petersen C."/>
            <person name="Sorensen T."/>
            <person name="Nielsen M.R."/>
            <person name="Sondergaard T.E."/>
            <person name="Sorensen J.L."/>
            <person name="Fitzpatrick D.A."/>
            <person name="Frisvad J.C."/>
            <person name="Nielsen K.L."/>
        </authorList>
    </citation>
    <scope>NUCLEOTIDE SEQUENCE</scope>
    <source>
        <strain evidence="3">IBT 29864</strain>
    </source>
</reference>
<gene>
    <name evidence="3" type="ORF">N7496_008041</name>
</gene>
<organism evidence="3 4">
    <name type="scientific">Penicillium cataractarum</name>
    <dbReference type="NCBI Taxonomy" id="2100454"/>
    <lineage>
        <taxon>Eukaryota</taxon>
        <taxon>Fungi</taxon>
        <taxon>Dikarya</taxon>
        <taxon>Ascomycota</taxon>
        <taxon>Pezizomycotina</taxon>
        <taxon>Eurotiomycetes</taxon>
        <taxon>Eurotiomycetidae</taxon>
        <taxon>Eurotiales</taxon>
        <taxon>Aspergillaceae</taxon>
        <taxon>Penicillium</taxon>
    </lineage>
</organism>